<dbReference type="PANTHER" id="PTHR43591">
    <property type="entry name" value="METHYLTRANSFERASE"/>
    <property type="match status" value="1"/>
</dbReference>
<evidence type="ECO:0000313" key="3">
    <source>
        <dbReference type="Proteomes" id="UP000001882"/>
    </source>
</evidence>
<dbReference type="SUPFAM" id="SSF53335">
    <property type="entry name" value="S-adenosyl-L-methionine-dependent methyltransferases"/>
    <property type="match status" value="1"/>
</dbReference>
<dbReference type="InterPro" id="IPR041698">
    <property type="entry name" value="Methyltransf_25"/>
</dbReference>
<gene>
    <name evidence="2" type="ordered locus">MCP_2781</name>
</gene>
<dbReference type="KEGG" id="mpd:MCP_2781"/>
<dbReference type="RefSeq" id="WP_012901523.1">
    <property type="nucleotide sequence ID" value="NC_013665.1"/>
</dbReference>
<evidence type="ECO:0000259" key="1">
    <source>
        <dbReference type="Pfam" id="PF13649"/>
    </source>
</evidence>
<dbReference type="AlphaFoldDB" id="D1Z2D1"/>
<dbReference type="CDD" id="cd02440">
    <property type="entry name" value="AdoMet_MTases"/>
    <property type="match status" value="1"/>
</dbReference>
<dbReference type="InterPro" id="IPR029063">
    <property type="entry name" value="SAM-dependent_MTases_sf"/>
</dbReference>
<keyword evidence="3" id="KW-1185">Reference proteome</keyword>
<keyword evidence="2" id="KW-0808">Transferase</keyword>
<dbReference type="PANTHER" id="PTHR43591:SF24">
    <property type="entry name" value="2-METHOXY-6-POLYPRENYL-1,4-BENZOQUINOL METHYLASE, MITOCHONDRIAL"/>
    <property type="match status" value="1"/>
</dbReference>
<dbReference type="Gene3D" id="3.40.50.150">
    <property type="entry name" value="Vaccinia Virus protein VP39"/>
    <property type="match status" value="1"/>
</dbReference>
<proteinExistence type="predicted"/>
<reference evidence="3" key="3">
    <citation type="journal article" date="2011" name="PLoS ONE">
        <title>Genome sequence of a mesophilic hydrogenotrophic methanogen Methanocella paludicola, the first cultivated representative of the order Methanocellales.</title>
        <authorList>
            <person name="Sakai S."/>
            <person name="Takaki Y."/>
            <person name="Shimamura S."/>
            <person name="Sekine M."/>
            <person name="Tajima T."/>
            <person name="Kosugi H."/>
            <person name="Ichikawa N."/>
            <person name="Tasumi E."/>
            <person name="Hiraki A.T."/>
            <person name="Shimizu A."/>
            <person name="Kato Y."/>
            <person name="Nishiko R."/>
            <person name="Mori K."/>
            <person name="Fujita N."/>
            <person name="Imachi H."/>
            <person name="Takai K."/>
        </authorList>
    </citation>
    <scope>NUCLEOTIDE SEQUENCE [LARGE SCALE GENOMIC DNA]</scope>
    <source>
        <strain evidence="3">DSM 17711 / JCM 13418 / NBRC 101707 / SANAE</strain>
    </source>
</reference>
<dbReference type="GO" id="GO:0008168">
    <property type="term" value="F:methyltransferase activity"/>
    <property type="evidence" value="ECO:0007669"/>
    <property type="project" value="UniProtKB-KW"/>
</dbReference>
<organism evidence="2 3">
    <name type="scientific">Methanocella paludicola (strain DSM 17711 / JCM 13418 / NBRC 101707 / SANAE)</name>
    <dbReference type="NCBI Taxonomy" id="304371"/>
    <lineage>
        <taxon>Archaea</taxon>
        <taxon>Methanobacteriati</taxon>
        <taxon>Methanobacteriota</taxon>
        <taxon>Stenosarchaea group</taxon>
        <taxon>Methanomicrobia</taxon>
        <taxon>Methanocellales</taxon>
        <taxon>Methanocellaceae</taxon>
        <taxon>Methanocella</taxon>
    </lineage>
</organism>
<dbReference type="GO" id="GO:0032259">
    <property type="term" value="P:methylation"/>
    <property type="evidence" value="ECO:0007669"/>
    <property type="project" value="UniProtKB-KW"/>
</dbReference>
<reference evidence="2 3" key="1">
    <citation type="journal article" date="2007" name="Appl. Environ. Microbiol.">
        <title>Isolation of key methanogens for global methane emission from rice paddy fields: a novel isolate affiliated with the clone cluster rice cluster I.</title>
        <authorList>
            <person name="Sakai S."/>
            <person name="Imachi H."/>
            <person name="Sekiguchi Y."/>
            <person name="Ohashi A."/>
            <person name="Harada H."/>
            <person name="Kamagata Y."/>
        </authorList>
    </citation>
    <scope>NUCLEOTIDE SEQUENCE [LARGE SCALE GENOMIC DNA]</scope>
    <source>
        <strain evidence="3">DSM 17711 / JCM 13418 / NBRC 101707 / SANAE</strain>
    </source>
</reference>
<evidence type="ECO:0000313" key="2">
    <source>
        <dbReference type="EMBL" id="BAI62853.1"/>
    </source>
</evidence>
<dbReference type="STRING" id="304371.MCP_2781"/>
<feature type="domain" description="Methyltransferase" evidence="1">
    <location>
        <begin position="52"/>
        <end position="147"/>
    </location>
</feature>
<reference evidence="2 3" key="2">
    <citation type="journal article" date="2008" name="Int. J. Syst. Evol. Microbiol.">
        <title>Methanocella paludicola gen. nov., sp. nov., a methane-producing archaeon, the first isolate of the lineage 'Rice Cluster I', and proposal of the new archaeal order Methanocellales ord. nov.</title>
        <authorList>
            <person name="Sakai S."/>
            <person name="Imachi H."/>
            <person name="Hanada S."/>
            <person name="Ohashi A."/>
            <person name="Harada H."/>
            <person name="Kamagata Y."/>
        </authorList>
    </citation>
    <scope>NUCLEOTIDE SEQUENCE [LARGE SCALE GENOMIC DNA]</scope>
    <source>
        <strain evidence="3">DSM 17711 / JCM 13418 / NBRC 101707 / SANAE</strain>
    </source>
</reference>
<protein>
    <submittedName>
        <fullName evidence="2">Methyltransferase</fullName>
    </submittedName>
</protein>
<dbReference type="Pfam" id="PF13649">
    <property type="entry name" value="Methyltransf_25"/>
    <property type="match status" value="1"/>
</dbReference>
<dbReference type="InParanoid" id="D1Z2D1"/>
<dbReference type="GeneID" id="8682467"/>
<keyword evidence="2" id="KW-0489">Methyltransferase</keyword>
<dbReference type="Proteomes" id="UP000001882">
    <property type="component" value="Chromosome"/>
</dbReference>
<dbReference type="eggNOG" id="arCOG01773">
    <property type="taxonomic scope" value="Archaea"/>
</dbReference>
<dbReference type="EMBL" id="AP011532">
    <property type="protein sequence ID" value="BAI62853.1"/>
    <property type="molecule type" value="Genomic_DNA"/>
</dbReference>
<sequence length="220" mass="25260">MSLHDLIGRIEPEAIPFPLSRLYSWITSSRMVRDYYDSVAAQVLERLPAGRILDVGTGPGRLPIAIASKNKYVHVTGLDLSADMVKIAPALAAKRGVTNVDFRAGSADDLPFGDREFDLAISTLSFHHWREPGKALDELYRVLREGGEAWIYDIPKKVNPLVWEDLKRRYGFFAPTFMHLHTFTEHFYDEKSLGELASGSRFKKYDIDYRLFTYRLRLYK</sequence>
<accession>D1Z2D1</accession>
<dbReference type="OrthoDB" id="1018at2157"/>
<name>D1Z2D1_METPS</name>